<name>S5ZFR9_GEOG3</name>
<proteinExistence type="predicted"/>
<accession>S5ZFR9</accession>
<dbReference type="PATRIC" id="fig|1345697.3.peg.2912"/>
<gene>
    <name evidence="2" type="ORF">M493_14815</name>
</gene>
<sequence length="48" mass="5569">MHFRGKRFPLGSGRLGAAFCGSRRERNGRQAKKVRDRRGFGYDKKENN</sequence>
<dbReference type="AlphaFoldDB" id="S5ZFR9"/>
<dbReference type="KEGG" id="gjf:M493_14815"/>
<evidence type="ECO:0000256" key="1">
    <source>
        <dbReference type="SAM" id="MobiDB-lite"/>
    </source>
</evidence>
<evidence type="ECO:0000313" key="3">
    <source>
        <dbReference type="Proteomes" id="UP000015500"/>
    </source>
</evidence>
<feature type="region of interest" description="Disordered" evidence="1">
    <location>
        <begin position="1"/>
        <end position="48"/>
    </location>
</feature>
<protein>
    <submittedName>
        <fullName evidence="2">Uncharacterized protein</fullName>
    </submittedName>
</protein>
<feature type="compositionally biased region" description="Basic and acidic residues" evidence="1">
    <location>
        <begin position="37"/>
        <end position="48"/>
    </location>
</feature>
<evidence type="ECO:0000313" key="2">
    <source>
        <dbReference type="EMBL" id="AGT33200.1"/>
    </source>
</evidence>
<dbReference type="Proteomes" id="UP000015500">
    <property type="component" value="Chromosome"/>
</dbReference>
<dbReference type="STRING" id="1921421.M493_14815"/>
<reference evidence="2 3" key="1">
    <citation type="journal article" date="2014" name="Genome Announc.">
        <title>Complete Genome Sequence of the Thermophilic Polychlorinated Biphenyl Degrader Geobacillus sp. Strain JF8 (NBRC 109937).</title>
        <authorList>
            <person name="Shintani M."/>
            <person name="Ohtsubo Y."/>
            <person name="Fukuda K."/>
            <person name="Hosoyama A."/>
            <person name="Ohji S."/>
            <person name="Yamazoe A."/>
            <person name="Fujita N."/>
            <person name="Nagata Y."/>
            <person name="Tsuda M."/>
            <person name="Hatta T."/>
            <person name="Kimbara K."/>
        </authorList>
    </citation>
    <scope>NUCLEOTIDE SEQUENCE [LARGE SCALE GENOMIC DNA]</scope>
    <source>
        <strain evidence="2 3">JF8</strain>
    </source>
</reference>
<keyword evidence="3" id="KW-1185">Reference proteome</keyword>
<dbReference type="EMBL" id="CP006254">
    <property type="protein sequence ID" value="AGT33200.1"/>
    <property type="molecule type" value="Genomic_DNA"/>
</dbReference>
<dbReference type="HOGENOM" id="CLU_3153269_0_0_9"/>
<organism evidence="2 3">
    <name type="scientific">Geobacillus genomosp. 3</name>
    <dbReference type="NCBI Taxonomy" id="1921421"/>
    <lineage>
        <taxon>Bacteria</taxon>
        <taxon>Bacillati</taxon>
        <taxon>Bacillota</taxon>
        <taxon>Bacilli</taxon>
        <taxon>Bacillales</taxon>
        <taxon>Anoxybacillaceae</taxon>
        <taxon>Geobacillus</taxon>
    </lineage>
</organism>